<dbReference type="PANTHER" id="PTHR33116">
    <property type="entry name" value="REVERSE TRANSCRIPTASE ZINC-BINDING DOMAIN-CONTAINING PROTEIN-RELATED-RELATED"/>
    <property type="match status" value="1"/>
</dbReference>
<dbReference type="CDD" id="cd01650">
    <property type="entry name" value="RT_nLTR_like"/>
    <property type="match status" value="1"/>
</dbReference>
<dbReference type="InterPro" id="IPR000477">
    <property type="entry name" value="RT_dom"/>
</dbReference>
<dbReference type="PANTHER" id="PTHR33116:SF80">
    <property type="entry name" value="REVERSE TRANSCRIPTASE ZINC-BINDING DOMAIN-CONTAINING PROTEIN"/>
    <property type="match status" value="1"/>
</dbReference>
<dbReference type="PROSITE" id="PS50878">
    <property type="entry name" value="RT_POL"/>
    <property type="match status" value="1"/>
</dbReference>
<evidence type="ECO:0000313" key="2">
    <source>
        <dbReference type="EMBL" id="KAL0317836.1"/>
    </source>
</evidence>
<gene>
    <name evidence="2" type="ORF">Sangu_2197900</name>
</gene>
<reference evidence="2" key="1">
    <citation type="submission" date="2020-06" db="EMBL/GenBank/DDBJ databases">
        <authorList>
            <person name="Li T."/>
            <person name="Hu X."/>
            <person name="Zhang T."/>
            <person name="Song X."/>
            <person name="Zhang H."/>
            <person name="Dai N."/>
            <person name="Sheng W."/>
            <person name="Hou X."/>
            <person name="Wei L."/>
        </authorList>
    </citation>
    <scope>NUCLEOTIDE SEQUENCE</scope>
    <source>
        <strain evidence="2">G01</strain>
        <tissue evidence="2">Leaf</tissue>
    </source>
</reference>
<name>A0AAW2LFL8_9LAMI</name>
<dbReference type="AlphaFoldDB" id="A0AAW2LFL8"/>
<dbReference type="EMBL" id="JACGWK010000014">
    <property type="protein sequence ID" value="KAL0317836.1"/>
    <property type="molecule type" value="Genomic_DNA"/>
</dbReference>
<protein>
    <submittedName>
        <fullName evidence="2">LINE-1 retrotransposable element O protein</fullName>
    </submittedName>
</protein>
<organism evidence="2">
    <name type="scientific">Sesamum angustifolium</name>
    <dbReference type="NCBI Taxonomy" id="2727405"/>
    <lineage>
        <taxon>Eukaryota</taxon>
        <taxon>Viridiplantae</taxon>
        <taxon>Streptophyta</taxon>
        <taxon>Embryophyta</taxon>
        <taxon>Tracheophyta</taxon>
        <taxon>Spermatophyta</taxon>
        <taxon>Magnoliopsida</taxon>
        <taxon>eudicotyledons</taxon>
        <taxon>Gunneridae</taxon>
        <taxon>Pentapetalae</taxon>
        <taxon>asterids</taxon>
        <taxon>lamiids</taxon>
        <taxon>Lamiales</taxon>
        <taxon>Pedaliaceae</taxon>
        <taxon>Sesamum</taxon>
    </lineage>
</organism>
<proteinExistence type="predicted"/>
<comment type="caution">
    <text evidence="2">The sequence shown here is derived from an EMBL/GenBank/DDBJ whole genome shotgun (WGS) entry which is preliminary data.</text>
</comment>
<feature type="domain" description="Reverse transcriptase" evidence="1">
    <location>
        <begin position="34"/>
        <end position="282"/>
    </location>
</feature>
<reference evidence="2" key="2">
    <citation type="journal article" date="2024" name="Plant">
        <title>Genomic evolution and insights into agronomic trait innovations of Sesamum species.</title>
        <authorList>
            <person name="Miao H."/>
            <person name="Wang L."/>
            <person name="Qu L."/>
            <person name="Liu H."/>
            <person name="Sun Y."/>
            <person name="Le M."/>
            <person name="Wang Q."/>
            <person name="Wei S."/>
            <person name="Zheng Y."/>
            <person name="Lin W."/>
            <person name="Duan Y."/>
            <person name="Cao H."/>
            <person name="Xiong S."/>
            <person name="Wang X."/>
            <person name="Wei L."/>
            <person name="Li C."/>
            <person name="Ma Q."/>
            <person name="Ju M."/>
            <person name="Zhao R."/>
            <person name="Li G."/>
            <person name="Mu C."/>
            <person name="Tian Q."/>
            <person name="Mei H."/>
            <person name="Zhang T."/>
            <person name="Gao T."/>
            <person name="Zhang H."/>
        </authorList>
    </citation>
    <scope>NUCLEOTIDE SEQUENCE</scope>
    <source>
        <strain evidence="2">G01</strain>
    </source>
</reference>
<dbReference type="InterPro" id="IPR043502">
    <property type="entry name" value="DNA/RNA_pol_sf"/>
</dbReference>
<accession>A0AAW2LFL8</accession>
<dbReference type="SUPFAM" id="SSF56672">
    <property type="entry name" value="DNA/RNA polymerases"/>
    <property type="match status" value="1"/>
</dbReference>
<sequence>MCPDSAAGPDGFSALFYQVCWDIIAQDVLIAVQDFFCCTPMPKNFKATSIALIPKVLNPSVWTDYRPISLCNVSNKICSKIMNDRLSRILPRIIAPSQSGFVGDMAKAYDRVQWQFLYNVLRKMGFNEKWIQLVKNCIEQCWFSVLVNGDKAGFFSSSRGLRQGDPISPSLFIILAEYLARGLDQLFHRNPALHYYSKGGSDVNHLSFADDIIIFSNASRRSIRKIVDFLDSYQRISGQLINIGKSSFIVGNKCSSLIKQRIQNITGFVSQSLPLTYLGTPLHKGNKKCILYDDLITRMRAKLLGWKQSMLSHGGRLALIKSTLYSMPLHLIQVLNPPKAILHCIEQIMAKFFWGTTDQHKKLHWTKWKTICQPVEEGGLGIRRMSDVVTAFTFKLWWRFRSENSLWAKFLKAKYCKGTPPSCPKASIHNSPNWRRMCKVHSDVQEHIFWILGNGMVSFWFDNWIGEQTLSQITNSPTLDSNL</sequence>
<evidence type="ECO:0000259" key="1">
    <source>
        <dbReference type="PROSITE" id="PS50878"/>
    </source>
</evidence>
<dbReference type="Pfam" id="PF00078">
    <property type="entry name" value="RVT_1"/>
    <property type="match status" value="1"/>
</dbReference>